<dbReference type="Proteomes" id="UP001344888">
    <property type="component" value="Unassembled WGS sequence"/>
</dbReference>
<dbReference type="EC" id="2.1.1.-" evidence="1"/>
<dbReference type="PANTHER" id="PTHR36112:SF1">
    <property type="entry name" value="RIBOSOMAL RNA SMALL SUBUNIT METHYLTRANSFERASE J"/>
    <property type="match status" value="1"/>
</dbReference>
<name>A0AAW9NRK9_9BACL</name>
<dbReference type="EMBL" id="JARSFG010000003">
    <property type="protein sequence ID" value="MEC1177421.1"/>
    <property type="molecule type" value="Genomic_DNA"/>
</dbReference>
<dbReference type="AlphaFoldDB" id="A0AAW9NRK9"/>
<proteinExistence type="predicted"/>
<keyword evidence="1" id="KW-0489">Methyltransferase</keyword>
<keyword evidence="2" id="KW-1185">Reference proteome</keyword>
<dbReference type="GO" id="GO:0008990">
    <property type="term" value="F:rRNA (guanine-N2-)-methyltransferase activity"/>
    <property type="evidence" value="ECO:0007669"/>
    <property type="project" value="InterPro"/>
</dbReference>
<dbReference type="PANTHER" id="PTHR36112">
    <property type="entry name" value="RIBOSOMAL RNA SMALL SUBUNIT METHYLTRANSFERASE J"/>
    <property type="match status" value="1"/>
</dbReference>
<accession>A0AAW9NRK9</accession>
<protein>
    <submittedName>
        <fullName evidence="1">Class I SAM-dependent methyltransferase</fullName>
        <ecNumber evidence="1">2.1.1.-</ecNumber>
    </submittedName>
</protein>
<dbReference type="Pfam" id="PF04445">
    <property type="entry name" value="SAM_MT"/>
    <property type="match status" value="1"/>
</dbReference>
<keyword evidence="1" id="KW-0808">Transferase</keyword>
<dbReference type="Gene3D" id="3.40.50.150">
    <property type="entry name" value="Vaccinia Virus protein VP39"/>
    <property type="match status" value="1"/>
</dbReference>
<gene>
    <name evidence="1" type="ORF">P9B03_02900</name>
</gene>
<sequence>MCGITVVTTAGRPDALSEELAQFVCATLEIEFVPRQKRSVAAISRELQANVIVAGKNRYEYYAKGANAPFFFHPNSAAFRLKRVARGEVEPLLEACQLTKGDSFLDCTFGMGADSILAAFVVGEQGKVVGLEANRNIAFIVKHGMQTYDTTKLPLTACMRQIEVRHIEAVEFLRQQPADAFDVVYMDPMFEETIEEANNFEALRQAGNHLALTAEWVQEAVRVAQKRVVLKAHYQSPYFEQYGFQRTVRPTAKFHYGVIEKTSILRPN</sequence>
<reference evidence="1 2" key="1">
    <citation type="submission" date="2023-03" db="EMBL/GenBank/DDBJ databases">
        <title>Bacillus Genome Sequencing.</title>
        <authorList>
            <person name="Dunlap C."/>
        </authorList>
    </citation>
    <scope>NUCLEOTIDE SEQUENCE [LARGE SCALE GENOMIC DNA]</scope>
    <source>
        <strain evidence="1 2">B-59205</strain>
    </source>
</reference>
<evidence type="ECO:0000313" key="2">
    <source>
        <dbReference type="Proteomes" id="UP001344888"/>
    </source>
</evidence>
<comment type="caution">
    <text evidence="1">The sequence shown here is derived from an EMBL/GenBank/DDBJ whole genome shotgun (WGS) entry which is preliminary data.</text>
</comment>
<evidence type="ECO:0000313" key="1">
    <source>
        <dbReference type="EMBL" id="MEC1177421.1"/>
    </source>
</evidence>
<dbReference type="SUPFAM" id="SSF53335">
    <property type="entry name" value="S-adenosyl-L-methionine-dependent methyltransferases"/>
    <property type="match status" value="1"/>
</dbReference>
<organism evidence="1 2">
    <name type="scientific">Metasolibacillus meyeri</name>
    <dbReference type="NCBI Taxonomy" id="1071052"/>
    <lineage>
        <taxon>Bacteria</taxon>
        <taxon>Bacillati</taxon>
        <taxon>Bacillota</taxon>
        <taxon>Bacilli</taxon>
        <taxon>Bacillales</taxon>
        <taxon>Caryophanaceae</taxon>
        <taxon>Metasolibacillus</taxon>
    </lineage>
</organism>
<dbReference type="RefSeq" id="WP_326121758.1">
    <property type="nucleotide sequence ID" value="NZ_JARSFG010000003.1"/>
</dbReference>
<dbReference type="InterPro" id="IPR029063">
    <property type="entry name" value="SAM-dependent_MTases_sf"/>
</dbReference>
<dbReference type="InterPro" id="IPR007536">
    <property type="entry name" value="16SrRNA_methylTrfase_J"/>
</dbReference>